<keyword evidence="4" id="KW-0560">Oxidoreductase</keyword>
<evidence type="ECO:0000256" key="2">
    <source>
        <dbReference type="ARBA" id="ARBA00022714"/>
    </source>
</evidence>
<dbReference type="PANTHER" id="PTHR43756">
    <property type="entry name" value="CHOLINE MONOOXYGENASE, CHLOROPLASTIC"/>
    <property type="match status" value="1"/>
</dbReference>
<proteinExistence type="predicted"/>
<dbReference type="PROSITE" id="PS51296">
    <property type="entry name" value="RIESKE"/>
    <property type="match status" value="1"/>
</dbReference>
<dbReference type="Gene3D" id="2.102.10.10">
    <property type="entry name" value="Rieske [2Fe-2S] iron-sulphur domain"/>
    <property type="match status" value="1"/>
</dbReference>
<dbReference type="Pfam" id="PF00355">
    <property type="entry name" value="Rieske"/>
    <property type="match status" value="1"/>
</dbReference>
<dbReference type="EMBL" id="NTJZ01000015">
    <property type="protein sequence ID" value="PDH32578.1"/>
    <property type="molecule type" value="Genomic_DNA"/>
</dbReference>
<comment type="caution">
    <text evidence="8">The sequence shown here is derived from an EMBL/GenBank/DDBJ whole genome shotgun (WGS) entry which is preliminary data.</text>
</comment>
<keyword evidence="6" id="KW-0411">Iron-sulfur</keyword>
<sequence>MANSKNYNNLSQVEPSLESQDYYSDEAFEAELKHVWYKNWIYAGRDSELARQGDFKSLRIGSQNLLLVKNAQGEIKGFHNTCRHRGSELCSEEQGNLKSKTISCPYHRWTYSLDGELIRTPNLIRTDDFQPADYSLYPVSVKRWKGSLFVNLDKSEIHSFDSSLDPSPNHLDSWPLEELVLAHSYETKILCNWKIFWENFVECYHCPGIHKSLCDMVPIYQRTFVSKQDEHGWEKHQNDGDPRFCGGLKHGAKSWTTDGQLQGIQFSDLTTNEIQAGYTYLQSLPSVFIVAHADYVRTVSLLPDGPETISLKADWLLAKESLDLEQFDLSKIVDFGVEILKEDAEVCELNQRGVKSLAHKQGVLMPQEYDVVNFHRWLKSQFHA</sequence>
<dbReference type="InterPro" id="IPR001663">
    <property type="entry name" value="Rng_hydr_dOase-A"/>
</dbReference>
<dbReference type="GO" id="GO:0051537">
    <property type="term" value="F:2 iron, 2 sulfur cluster binding"/>
    <property type="evidence" value="ECO:0007669"/>
    <property type="project" value="UniProtKB-KW"/>
</dbReference>
<gene>
    <name evidence="8" type="ORF">CNF02_11715</name>
</gene>
<feature type="domain" description="Rieske" evidence="7">
    <location>
        <begin position="41"/>
        <end position="150"/>
    </location>
</feature>
<evidence type="ECO:0000313" key="9">
    <source>
        <dbReference type="Proteomes" id="UP000219329"/>
    </source>
</evidence>
<dbReference type="GO" id="GO:0005506">
    <property type="term" value="F:iron ion binding"/>
    <property type="evidence" value="ECO:0007669"/>
    <property type="project" value="InterPro"/>
</dbReference>
<dbReference type="Gene3D" id="3.90.380.10">
    <property type="entry name" value="Naphthalene 1,2-dioxygenase Alpha Subunit, Chain A, domain 1"/>
    <property type="match status" value="1"/>
</dbReference>
<organism evidence="8 9">
    <name type="scientific">OM182 bacterium MED-G28</name>
    <dbReference type="NCBI Taxonomy" id="1986256"/>
    <lineage>
        <taxon>Bacteria</taxon>
        <taxon>Pseudomonadati</taxon>
        <taxon>Pseudomonadota</taxon>
        <taxon>Gammaproteobacteria</taxon>
        <taxon>OMG group</taxon>
        <taxon>OM182 clade</taxon>
    </lineage>
</organism>
<keyword evidence="2" id="KW-0001">2Fe-2S</keyword>
<evidence type="ECO:0000256" key="4">
    <source>
        <dbReference type="ARBA" id="ARBA00023002"/>
    </source>
</evidence>
<dbReference type="Proteomes" id="UP000219329">
    <property type="component" value="Unassembled WGS sequence"/>
</dbReference>
<dbReference type="SUPFAM" id="SSF50022">
    <property type="entry name" value="ISP domain"/>
    <property type="match status" value="1"/>
</dbReference>
<dbReference type="PRINTS" id="PR00090">
    <property type="entry name" value="RNGDIOXGNASE"/>
</dbReference>
<keyword evidence="3" id="KW-0479">Metal-binding</keyword>
<dbReference type="PANTHER" id="PTHR43756:SF5">
    <property type="entry name" value="CHOLINE MONOOXYGENASE, CHLOROPLASTIC"/>
    <property type="match status" value="1"/>
</dbReference>
<dbReference type="AlphaFoldDB" id="A0A2A5W8F2"/>
<dbReference type="InterPro" id="IPR036922">
    <property type="entry name" value="Rieske_2Fe-2S_sf"/>
</dbReference>
<dbReference type="SUPFAM" id="SSF55961">
    <property type="entry name" value="Bet v1-like"/>
    <property type="match status" value="1"/>
</dbReference>
<reference evidence="8 9" key="1">
    <citation type="submission" date="2017-08" db="EMBL/GenBank/DDBJ databases">
        <title>Fine stratification of microbial communities through a metagenomic profile of the photic zone.</title>
        <authorList>
            <person name="Haro-Moreno J.M."/>
            <person name="Lopez-Perez M."/>
            <person name="De La Torre J."/>
            <person name="Picazo A."/>
            <person name="Camacho A."/>
            <person name="Rodriguez-Valera F."/>
        </authorList>
    </citation>
    <scope>NUCLEOTIDE SEQUENCE [LARGE SCALE GENOMIC DNA]</scope>
    <source>
        <strain evidence="8">MED-G28</strain>
    </source>
</reference>
<evidence type="ECO:0000256" key="5">
    <source>
        <dbReference type="ARBA" id="ARBA00023004"/>
    </source>
</evidence>
<dbReference type="Pfam" id="PF00848">
    <property type="entry name" value="Ring_hydroxyl_A"/>
    <property type="match status" value="1"/>
</dbReference>
<dbReference type="InterPro" id="IPR015879">
    <property type="entry name" value="Ring_hydroxy_dOase_asu_C_dom"/>
</dbReference>
<accession>A0A2A5W8F2</accession>
<evidence type="ECO:0000313" key="8">
    <source>
        <dbReference type="EMBL" id="PDH32578.1"/>
    </source>
</evidence>
<comment type="cofactor">
    <cofactor evidence="1">
        <name>Fe cation</name>
        <dbReference type="ChEBI" id="CHEBI:24875"/>
    </cofactor>
</comment>
<evidence type="ECO:0000256" key="3">
    <source>
        <dbReference type="ARBA" id="ARBA00022723"/>
    </source>
</evidence>
<dbReference type="CDD" id="cd03469">
    <property type="entry name" value="Rieske_RO_Alpha_N"/>
    <property type="match status" value="1"/>
</dbReference>
<protein>
    <submittedName>
        <fullName evidence="8">Ring-hydroxylating oxygenase subunit alpha</fullName>
    </submittedName>
</protein>
<keyword evidence="5" id="KW-0408">Iron</keyword>
<dbReference type="GO" id="GO:0016491">
    <property type="term" value="F:oxidoreductase activity"/>
    <property type="evidence" value="ECO:0007669"/>
    <property type="project" value="UniProtKB-KW"/>
</dbReference>
<name>A0A2A5W8F2_9GAMM</name>
<evidence type="ECO:0000256" key="1">
    <source>
        <dbReference type="ARBA" id="ARBA00001962"/>
    </source>
</evidence>
<evidence type="ECO:0000256" key="6">
    <source>
        <dbReference type="ARBA" id="ARBA00023014"/>
    </source>
</evidence>
<evidence type="ECO:0000259" key="7">
    <source>
        <dbReference type="PROSITE" id="PS51296"/>
    </source>
</evidence>
<dbReference type="InterPro" id="IPR017941">
    <property type="entry name" value="Rieske_2Fe-2S"/>
</dbReference>